<dbReference type="OrthoDB" id="9805830at2"/>
<dbReference type="EMBL" id="CP013015">
    <property type="protein sequence ID" value="AMM40083.1"/>
    <property type="molecule type" value="Genomic_DNA"/>
</dbReference>
<protein>
    <recommendedName>
        <fullName evidence="3">Type II toxin-antitoxin system VapB family antitoxin</fullName>
    </recommendedName>
</protein>
<dbReference type="RefSeq" id="WP_066060386.1">
    <property type="nucleotide sequence ID" value="NZ_CP013015.1"/>
</dbReference>
<dbReference type="KEGG" id="daw:HS1_000277"/>
<reference evidence="1 2" key="1">
    <citation type="submission" date="2015-10" db="EMBL/GenBank/DDBJ databases">
        <title>Candidatus Desulfofervidus auxilii, a hydrogenotrophic sulfate-reducing bacterium involved in the thermophilic anaerobic oxidation of methane.</title>
        <authorList>
            <person name="Krukenberg V."/>
            <person name="Richter M."/>
            <person name="Wegener G."/>
        </authorList>
    </citation>
    <scope>NUCLEOTIDE SEQUENCE [LARGE SCALE GENOMIC DNA]</scope>
    <source>
        <strain evidence="1 2">HS1</strain>
    </source>
</reference>
<organism evidence="1 2">
    <name type="scientific">Desulfofervidus auxilii</name>
    <dbReference type="NCBI Taxonomy" id="1621989"/>
    <lineage>
        <taxon>Bacteria</taxon>
        <taxon>Pseudomonadati</taxon>
        <taxon>Thermodesulfobacteriota</taxon>
        <taxon>Candidatus Desulfofervidia</taxon>
        <taxon>Candidatus Desulfofervidales</taxon>
        <taxon>Candidatus Desulfofervidaceae</taxon>
        <taxon>Candidatus Desulfofervidus</taxon>
    </lineage>
</organism>
<evidence type="ECO:0000313" key="1">
    <source>
        <dbReference type="EMBL" id="AMM40083.1"/>
    </source>
</evidence>
<evidence type="ECO:0008006" key="3">
    <source>
        <dbReference type="Google" id="ProtNLM"/>
    </source>
</evidence>
<dbReference type="Pfam" id="PF09957">
    <property type="entry name" value="VapB_antitoxin"/>
    <property type="match status" value="1"/>
</dbReference>
<dbReference type="Proteomes" id="UP000070560">
    <property type="component" value="Chromosome"/>
</dbReference>
<dbReference type="AlphaFoldDB" id="A0A7U4THC3"/>
<evidence type="ECO:0000313" key="2">
    <source>
        <dbReference type="Proteomes" id="UP000070560"/>
    </source>
</evidence>
<name>A0A7U4THC3_DESA2</name>
<accession>A0A7U4THC3</accession>
<sequence length="67" mass="7945">MRTLIDIQDELIKDLLKETGVKTKKEAITIAIKNYLNQKRRERLASLIGNYEFGYNLEDLEEMRKDD</sequence>
<gene>
    <name evidence="1" type="ORF">HS1_000277</name>
</gene>
<dbReference type="InterPro" id="IPR019239">
    <property type="entry name" value="VapB_antitoxin"/>
</dbReference>
<proteinExistence type="predicted"/>
<keyword evidence="2" id="KW-1185">Reference proteome</keyword>